<sequence>MRFGSRRHSAKANIIPSYAERNGANQVVEDASLKAAQAMFKKHSVGQVPAIQAPRPVPIRVSSSSSRHVSANMGRRSPRMTVPRSGASSESVARSVSPLDGTTMDRGESGVSDAAQQAASVALDSEINMSGDGSYSLAIPAHVTSSDGYLSSRNSSKLSLPRQHSPSQSVGLANKLHSMSLESVSTVGNSPGTAHSGNKTLIARKDGTVGGVPSVLVESDGTPMVFRDDMSEQDDRSLRNITYDTTTKMNVPVTYKGTLPDLIPVHQRHRKKRWHSIFGGIQSSGISGLASGGSSSWDHEQNGVAGGTVSEVQFNQADDNLVVKSENPMQKTRLRTTMRPNNNNYTAEQENDMDSSGDSSNESTYSANSEFDKRHSMDVTGSHTDIHLFSNTGTSTKKKRRSIMRSHKRHSFNEDKPWKSHVDIGYVSEKERKRYEGIWVTNRNSYLELLPWWDENDLLDDEDHTIFPQDGLILNQVVLDLWSRSNLPPQLLAQIYDKVDTRRDCTLNRQSFLIGMWLVDQCLYGRKLPKEIDQRVWDSVEKFSINIPNNNPHHHHRRRKKMLKKELKTIKKELNI</sequence>
<dbReference type="EMBL" id="CP015054">
    <property type="protein sequence ID" value="QGN13595.1"/>
    <property type="molecule type" value="Genomic_DNA"/>
</dbReference>
<keyword evidence="4" id="KW-1185">Reference proteome</keyword>
<feature type="compositionally biased region" description="Basic residues" evidence="1">
    <location>
        <begin position="396"/>
        <end position="410"/>
    </location>
</feature>
<feature type="region of interest" description="Disordered" evidence="1">
    <location>
        <begin position="59"/>
        <end position="117"/>
    </location>
</feature>
<dbReference type="SUPFAM" id="SSF47473">
    <property type="entry name" value="EF-hand"/>
    <property type="match status" value="1"/>
</dbReference>
<accession>A0ABX6EN35</accession>
<dbReference type="Pfam" id="PF12763">
    <property type="entry name" value="EH"/>
    <property type="match status" value="1"/>
</dbReference>
<proteinExistence type="predicted"/>
<feature type="region of interest" description="Disordered" evidence="1">
    <location>
        <begin position="146"/>
        <end position="170"/>
    </location>
</feature>
<evidence type="ECO:0000259" key="2">
    <source>
        <dbReference type="SMART" id="SM00027"/>
    </source>
</evidence>
<evidence type="ECO:0000313" key="4">
    <source>
        <dbReference type="Proteomes" id="UP000422736"/>
    </source>
</evidence>
<evidence type="ECO:0000256" key="1">
    <source>
        <dbReference type="SAM" id="MobiDB-lite"/>
    </source>
</evidence>
<feature type="compositionally biased region" description="Polar residues" evidence="1">
    <location>
        <begin position="356"/>
        <end position="369"/>
    </location>
</feature>
<dbReference type="Gene3D" id="1.10.238.10">
    <property type="entry name" value="EF-hand"/>
    <property type="match status" value="1"/>
</dbReference>
<feature type="region of interest" description="Disordered" evidence="1">
    <location>
        <begin position="331"/>
        <end position="374"/>
    </location>
</feature>
<dbReference type="SMART" id="SM00027">
    <property type="entry name" value="EH"/>
    <property type="match status" value="1"/>
</dbReference>
<reference evidence="3 4" key="1">
    <citation type="submission" date="2016-03" db="EMBL/GenBank/DDBJ databases">
        <title>How can Kluyveromyces marxianus grow so fast - potential evolutionary course in Saccharomyces Complex revealed by comparative genomics.</title>
        <authorList>
            <person name="Mo W."/>
            <person name="Lu W."/>
            <person name="Yang X."/>
            <person name="Qi J."/>
            <person name="Lv H."/>
        </authorList>
    </citation>
    <scope>NUCLEOTIDE SEQUENCE [LARGE SCALE GENOMIC DNA]</scope>
    <source>
        <strain evidence="3 4">FIM1</strain>
    </source>
</reference>
<feature type="compositionally biased region" description="Polar residues" evidence="1">
    <location>
        <begin position="338"/>
        <end position="348"/>
    </location>
</feature>
<feature type="region of interest" description="Disordered" evidence="1">
    <location>
        <begin position="388"/>
        <end position="410"/>
    </location>
</feature>
<gene>
    <name evidence="3" type="primary">IRS4</name>
    <name evidence="3" type="ORF">FIM1_237</name>
</gene>
<dbReference type="CDD" id="cd00052">
    <property type="entry name" value="EH"/>
    <property type="match status" value="1"/>
</dbReference>
<feature type="compositionally biased region" description="Low complexity" evidence="1">
    <location>
        <begin position="59"/>
        <end position="70"/>
    </location>
</feature>
<organism evidence="3 4">
    <name type="scientific">Kluyveromyces marxianus</name>
    <name type="common">Yeast</name>
    <name type="synonym">Candida kefyr</name>
    <dbReference type="NCBI Taxonomy" id="4911"/>
    <lineage>
        <taxon>Eukaryota</taxon>
        <taxon>Fungi</taxon>
        <taxon>Dikarya</taxon>
        <taxon>Ascomycota</taxon>
        <taxon>Saccharomycotina</taxon>
        <taxon>Saccharomycetes</taxon>
        <taxon>Saccharomycetales</taxon>
        <taxon>Saccharomycetaceae</taxon>
        <taxon>Kluyveromyces</taxon>
    </lineage>
</organism>
<dbReference type="InterPro" id="IPR011992">
    <property type="entry name" value="EF-hand-dom_pair"/>
</dbReference>
<protein>
    <submittedName>
        <fullName evidence="3">Increased rDNA silencing protein 4</fullName>
    </submittedName>
</protein>
<evidence type="ECO:0000313" key="3">
    <source>
        <dbReference type="EMBL" id="QGN13595.1"/>
    </source>
</evidence>
<feature type="domain" description="EH" evidence="2">
    <location>
        <begin position="456"/>
        <end position="542"/>
    </location>
</feature>
<name>A0ABX6EN35_KLUMA</name>
<dbReference type="Proteomes" id="UP000422736">
    <property type="component" value="Chromosome 1"/>
</dbReference>
<dbReference type="InterPro" id="IPR000261">
    <property type="entry name" value="EH_dom"/>
</dbReference>